<reference evidence="1" key="1">
    <citation type="submission" date="2021-06" db="EMBL/GenBank/DDBJ databases">
        <authorList>
            <person name="Kallberg Y."/>
            <person name="Tangrot J."/>
            <person name="Rosling A."/>
        </authorList>
    </citation>
    <scope>NUCLEOTIDE SEQUENCE</scope>
    <source>
        <strain evidence="1">IL203A</strain>
    </source>
</reference>
<dbReference type="Proteomes" id="UP000789702">
    <property type="component" value="Unassembled WGS sequence"/>
</dbReference>
<keyword evidence="2" id="KW-1185">Reference proteome</keyword>
<feature type="non-terminal residue" evidence="1">
    <location>
        <position position="1"/>
    </location>
</feature>
<evidence type="ECO:0000313" key="1">
    <source>
        <dbReference type="EMBL" id="CAG8698495.1"/>
    </source>
</evidence>
<accession>A0ACA9PCI6</accession>
<feature type="non-terminal residue" evidence="1">
    <location>
        <position position="108"/>
    </location>
</feature>
<evidence type="ECO:0000313" key="2">
    <source>
        <dbReference type="Proteomes" id="UP000789702"/>
    </source>
</evidence>
<protein>
    <submittedName>
        <fullName evidence="1">6400_t:CDS:1</fullName>
    </submittedName>
</protein>
<dbReference type="EMBL" id="CAJVPU010026049">
    <property type="protein sequence ID" value="CAG8698495.1"/>
    <property type="molecule type" value="Genomic_DNA"/>
</dbReference>
<sequence>FGNINEPELEISNTKESESGIIKESEPGIIKDSKSEFINVKEPNTKQWGKIELGRICYQVLSTSKADHYDLKADGAIAAFLAGIKNRKNIQLCVYQDNNKSRANKKIC</sequence>
<proteinExistence type="predicted"/>
<gene>
    <name evidence="1" type="ORF">DHETER_LOCUS11634</name>
</gene>
<organism evidence="1 2">
    <name type="scientific">Dentiscutata heterogama</name>
    <dbReference type="NCBI Taxonomy" id="1316150"/>
    <lineage>
        <taxon>Eukaryota</taxon>
        <taxon>Fungi</taxon>
        <taxon>Fungi incertae sedis</taxon>
        <taxon>Mucoromycota</taxon>
        <taxon>Glomeromycotina</taxon>
        <taxon>Glomeromycetes</taxon>
        <taxon>Diversisporales</taxon>
        <taxon>Gigasporaceae</taxon>
        <taxon>Dentiscutata</taxon>
    </lineage>
</organism>
<name>A0ACA9PCI6_9GLOM</name>
<comment type="caution">
    <text evidence="1">The sequence shown here is derived from an EMBL/GenBank/DDBJ whole genome shotgun (WGS) entry which is preliminary data.</text>
</comment>